<proteinExistence type="predicted"/>
<organism evidence="1 2">
    <name type="scientific">Qipengyuania benthica</name>
    <dbReference type="NCBI Taxonomy" id="3067651"/>
    <lineage>
        <taxon>Bacteria</taxon>
        <taxon>Pseudomonadati</taxon>
        <taxon>Pseudomonadota</taxon>
        <taxon>Alphaproteobacteria</taxon>
        <taxon>Sphingomonadales</taxon>
        <taxon>Erythrobacteraceae</taxon>
        <taxon>Qipengyuania</taxon>
    </lineage>
</organism>
<dbReference type="EMBL" id="JAVAIL010000002">
    <property type="protein sequence ID" value="MDP4539534.1"/>
    <property type="molecule type" value="Genomic_DNA"/>
</dbReference>
<evidence type="ECO:0000313" key="1">
    <source>
        <dbReference type="EMBL" id="MDP4539534.1"/>
    </source>
</evidence>
<name>A0ABT9H880_9SPHN</name>
<accession>A0ABT9H880</accession>
<dbReference type="RefSeq" id="WP_305929657.1">
    <property type="nucleotide sequence ID" value="NZ_JAVAIL010000002.1"/>
</dbReference>
<sequence length="120" mass="13049">MILTIRAHRRYAVRRSIRLRSPVDGRHCGGLLVELSSEGCRVSGLGDSDFVADDKIIVEHDGMELPGRIRWIEAGVAGVRLDTLMMARELSAYLTHLRGADLPSSAVAGPDESVALRRAG</sequence>
<evidence type="ECO:0008006" key="3">
    <source>
        <dbReference type="Google" id="ProtNLM"/>
    </source>
</evidence>
<dbReference type="SUPFAM" id="SSF141371">
    <property type="entry name" value="PilZ domain-like"/>
    <property type="match status" value="1"/>
</dbReference>
<protein>
    <recommendedName>
        <fullName evidence="3">PilZ domain-containing protein</fullName>
    </recommendedName>
</protein>
<gene>
    <name evidence="1" type="ORF">Q9K01_07870</name>
</gene>
<reference evidence="1 2" key="1">
    <citation type="submission" date="2023-08" db="EMBL/GenBank/DDBJ databases">
        <title>genomic of DY56.</title>
        <authorList>
            <person name="Wang Y."/>
        </authorList>
    </citation>
    <scope>NUCLEOTIDE SEQUENCE [LARGE SCALE GENOMIC DNA]</scope>
    <source>
        <strain evidence="1 2">DY56-A-20</strain>
    </source>
</reference>
<keyword evidence="2" id="KW-1185">Reference proteome</keyword>
<comment type="caution">
    <text evidence="1">The sequence shown here is derived from an EMBL/GenBank/DDBJ whole genome shotgun (WGS) entry which is preliminary data.</text>
</comment>
<dbReference type="Proteomes" id="UP001235664">
    <property type="component" value="Unassembled WGS sequence"/>
</dbReference>
<evidence type="ECO:0000313" key="2">
    <source>
        <dbReference type="Proteomes" id="UP001235664"/>
    </source>
</evidence>